<accession>A0AAN9IJH2</accession>
<evidence type="ECO:0000256" key="2">
    <source>
        <dbReference type="SAM" id="SignalP"/>
    </source>
</evidence>
<dbReference type="EMBL" id="JAYWIO010000002">
    <property type="protein sequence ID" value="KAK7281229.1"/>
    <property type="molecule type" value="Genomic_DNA"/>
</dbReference>
<evidence type="ECO:0000256" key="1">
    <source>
        <dbReference type="SAM" id="MobiDB-lite"/>
    </source>
</evidence>
<feature type="compositionally biased region" description="Polar residues" evidence="1">
    <location>
        <begin position="46"/>
        <end position="60"/>
    </location>
</feature>
<feature type="region of interest" description="Disordered" evidence="1">
    <location>
        <begin position="17"/>
        <end position="66"/>
    </location>
</feature>
<feature type="compositionally biased region" description="Polar residues" evidence="1">
    <location>
        <begin position="17"/>
        <end position="39"/>
    </location>
</feature>
<organism evidence="3 4">
    <name type="scientific">Crotalaria pallida</name>
    <name type="common">Smooth rattlebox</name>
    <name type="synonym">Crotalaria striata</name>
    <dbReference type="NCBI Taxonomy" id="3830"/>
    <lineage>
        <taxon>Eukaryota</taxon>
        <taxon>Viridiplantae</taxon>
        <taxon>Streptophyta</taxon>
        <taxon>Embryophyta</taxon>
        <taxon>Tracheophyta</taxon>
        <taxon>Spermatophyta</taxon>
        <taxon>Magnoliopsida</taxon>
        <taxon>eudicotyledons</taxon>
        <taxon>Gunneridae</taxon>
        <taxon>Pentapetalae</taxon>
        <taxon>rosids</taxon>
        <taxon>fabids</taxon>
        <taxon>Fabales</taxon>
        <taxon>Fabaceae</taxon>
        <taxon>Papilionoideae</taxon>
        <taxon>50 kb inversion clade</taxon>
        <taxon>genistoids sensu lato</taxon>
        <taxon>core genistoids</taxon>
        <taxon>Crotalarieae</taxon>
        <taxon>Crotalaria</taxon>
    </lineage>
</organism>
<feature type="signal peptide" evidence="2">
    <location>
        <begin position="1"/>
        <end position="15"/>
    </location>
</feature>
<evidence type="ECO:0000313" key="4">
    <source>
        <dbReference type="Proteomes" id="UP001372338"/>
    </source>
</evidence>
<reference evidence="3 4" key="1">
    <citation type="submission" date="2024-01" db="EMBL/GenBank/DDBJ databases">
        <title>The genomes of 5 underutilized Papilionoideae crops provide insights into root nodulation and disease resistanc.</title>
        <authorList>
            <person name="Yuan L."/>
        </authorList>
    </citation>
    <scope>NUCLEOTIDE SEQUENCE [LARGE SCALE GENOMIC DNA]</scope>
    <source>
        <strain evidence="3">ZHUSHIDOU_FW_LH</strain>
        <tissue evidence="3">Leaf</tissue>
    </source>
</reference>
<proteinExistence type="predicted"/>
<sequence>MLYLAVLLLVQSSKTGSPNYQGYSHPTTISPHDNSNANSDLRKKASSNSHNAITSGSKDVSSAEKFPVEGNNSTCAMRTTFEKRPASQTQSRSAFFMNLTGLSSLKNSCYIYSFLYRHVKRFEEKKITIHSLILPHDANFGQTKPSFSFNLTPQIYHFLNHPSYSTTQLSSFFFFKFIIIILYYIMIPIDDGVLWFLVCRISGIKIVCLSSI</sequence>
<comment type="caution">
    <text evidence="3">The sequence shown here is derived from an EMBL/GenBank/DDBJ whole genome shotgun (WGS) entry which is preliminary data.</text>
</comment>
<evidence type="ECO:0000313" key="3">
    <source>
        <dbReference type="EMBL" id="KAK7281229.1"/>
    </source>
</evidence>
<dbReference type="Proteomes" id="UP001372338">
    <property type="component" value="Unassembled WGS sequence"/>
</dbReference>
<protein>
    <submittedName>
        <fullName evidence="3">Uncharacterized protein</fullName>
    </submittedName>
</protein>
<keyword evidence="2" id="KW-0732">Signal</keyword>
<name>A0AAN9IJH2_CROPI</name>
<gene>
    <name evidence="3" type="ORF">RIF29_09018</name>
</gene>
<keyword evidence="4" id="KW-1185">Reference proteome</keyword>
<dbReference type="AlphaFoldDB" id="A0AAN9IJH2"/>
<feature type="chain" id="PRO_5042955820" evidence="2">
    <location>
        <begin position="16"/>
        <end position="212"/>
    </location>
</feature>